<evidence type="ECO:0000313" key="2">
    <source>
        <dbReference type="Proteomes" id="UP000023775"/>
    </source>
</evidence>
<proteinExistence type="predicted"/>
<evidence type="ECO:0000313" key="1">
    <source>
        <dbReference type="EMBL" id="ENY70722.1"/>
    </source>
</evidence>
<dbReference type="InterPro" id="IPR021768">
    <property type="entry name" value="DUF3332"/>
</dbReference>
<name>N9V618_9GAMM</name>
<dbReference type="PATRIC" id="fig|1268237.3.peg.3336"/>
<protein>
    <submittedName>
        <fullName evidence="1">Multidrug ABC transporter ATPase and permease</fullName>
    </submittedName>
</protein>
<reference evidence="1 2" key="1">
    <citation type="journal article" date="2013" name="Genome Announc.">
        <title>Draft Genome Sequence of the Aeromonas diversa Type Strain.</title>
        <authorList>
            <person name="Farfan M."/>
            <person name="Spataro N."/>
            <person name="Sanglas A."/>
            <person name="Albarral V."/>
            <person name="Loren J.G."/>
            <person name="Bosch E."/>
            <person name="Fuste M.C."/>
        </authorList>
    </citation>
    <scope>NUCLEOTIDE SEQUENCE [LARGE SCALE GENOMIC DNA]</scope>
    <source>
        <strain evidence="1 2">2478-85</strain>
    </source>
</reference>
<dbReference type="eggNOG" id="ENOG502ZUT3">
    <property type="taxonomic scope" value="Bacteria"/>
</dbReference>
<dbReference type="Proteomes" id="UP000023775">
    <property type="component" value="Unassembled WGS sequence"/>
</dbReference>
<dbReference type="EMBL" id="APVG01000058">
    <property type="protein sequence ID" value="ENY70722.1"/>
    <property type="molecule type" value="Genomic_DNA"/>
</dbReference>
<keyword evidence="2" id="KW-1185">Reference proteome</keyword>
<accession>N9V618</accession>
<comment type="caution">
    <text evidence="1">The sequence shown here is derived from an EMBL/GenBank/DDBJ whole genome shotgun (WGS) entry which is preliminary data.</text>
</comment>
<organism evidence="1 2">
    <name type="scientific">Aeromonas diversa CDC 2478-85</name>
    <dbReference type="NCBI Taxonomy" id="1268237"/>
    <lineage>
        <taxon>Bacteria</taxon>
        <taxon>Pseudomonadati</taxon>
        <taxon>Pseudomonadota</taxon>
        <taxon>Gammaproteobacteria</taxon>
        <taxon>Aeromonadales</taxon>
        <taxon>Aeromonadaceae</taxon>
        <taxon>Aeromonas</taxon>
    </lineage>
</organism>
<dbReference type="Pfam" id="PF11810">
    <property type="entry name" value="DUF3332"/>
    <property type="match status" value="1"/>
</dbReference>
<sequence length="174" mass="19216">MALGLLAVMGMSGCMGQMGLSKMLTEVNLKTVDNRYGRAGVYMLLSPVYAFTATADLFVFNTVEFWTGKNPITQKGPAVVDTPIGSVIEVNPHLGSELTTVPLASRSHVEKVDLSYPQPDRARMEVQYRDGRRAVMEGVRRESHVDLYLDGRKMASLTQDEMQRYAGEIAARQA</sequence>
<dbReference type="AlphaFoldDB" id="N9V618"/>
<gene>
    <name evidence="1" type="ORF">G114_16995</name>
</gene>